<organism evidence="1 2">
    <name type="scientific">Vibrio ostreicida</name>
    <dbReference type="NCBI Taxonomy" id="526588"/>
    <lineage>
        <taxon>Bacteria</taxon>
        <taxon>Pseudomonadati</taxon>
        <taxon>Pseudomonadota</taxon>
        <taxon>Gammaproteobacteria</taxon>
        <taxon>Vibrionales</taxon>
        <taxon>Vibrionaceae</taxon>
        <taxon>Vibrio</taxon>
    </lineage>
</organism>
<proteinExistence type="predicted"/>
<sequence>MNKETAMWMVYRLVKLAVICAVFFTVYDWIALGQITWPARFFGG</sequence>
<accession>A0ABT8BW12</accession>
<protein>
    <submittedName>
        <fullName evidence="1">Uncharacterized protein</fullName>
    </submittedName>
</protein>
<dbReference type="EMBL" id="JAUFQC010000027">
    <property type="protein sequence ID" value="MDN3611325.1"/>
    <property type="molecule type" value="Genomic_DNA"/>
</dbReference>
<gene>
    <name evidence="1" type="ORF">QWZ16_17125</name>
</gene>
<evidence type="ECO:0000313" key="2">
    <source>
        <dbReference type="Proteomes" id="UP001238540"/>
    </source>
</evidence>
<reference evidence="2" key="1">
    <citation type="journal article" date="2019" name="Int. J. Syst. Evol. Microbiol.">
        <title>The Global Catalogue of Microorganisms (GCM) 10K type strain sequencing project: providing services to taxonomists for standard genome sequencing and annotation.</title>
        <authorList>
            <consortium name="The Broad Institute Genomics Platform"/>
            <consortium name="The Broad Institute Genome Sequencing Center for Infectious Disease"/>
            <person name="Wu L."/>
            <person name="Ma J."/>
        </authorList>
    </citation>
    <scope>NUCLEOTIDE SEQUENCE [LARGE SCALE GENOMIC DNA]</scope>
    <source>
        <strain evidence="2">CECT 7398</strain>
    </source>
</reference>
<keyword evidence="2" id="KW-1185">Reference proteome</keyword>
<comment type="caution">
    <text evidence="1">The sequence shown here is derived from an EMBL/GenBank/DDBJ whole genome shotgun (WGS) entry which is preliminary data.</text>
</comment>
<evidence type="ECO:0000313" key="1">
    <source>
        <dbReference type="EMBL" id="MDN3611325.1"/>
    </source>
</evidence>
<name>A0ABT8BW12_9VIBR</name>
<dbReference type="Proteomes" id="UP001238540">
    <property type="component" value="Unassembled WGS sequence"/>
</dbReference>
<dbReference type="RefSeq" id="WP_281249538.1">
    <property type="nucleotide sequence ID" value="NZ_JABEYA020000006.1"/>
</dbReference>